<feature type="repeat" description="ANK" evidence="3">
    <location>
        <begin position="39"/>
        <end position="72"/>
    </location>
</feature>
<dbReference type="SUPFAM" id="SSF48403">
    <property type="entry name" value="Ankyrin repeat"/>
    <property type="match status" value="1"/>
</dbReference>
<comment type="caution">
    <text evidence="4">The sequence shown here is derived from an EMBL/GenBank/DDBJ whole genome shotgun (WGS) entry which is preliminary data.</text>
</comment>
<dbReference type="EMBL" id="CAKKNE010000002">
    <property type="protein sequence ID" value="CAH0369109.1"/>
    <property type="molecule type" value="Genomic_DNA"/>
</dbReference>
<dbReference type="Pfam" id="PF12796">
    <property type="entry name" value="Ank_2"/>
    <property type="match status" value="1"/>
</dbReference>
<keyword evidence="1" id="KW-0677">Repeat</keyword>
<reference evidence="4" key="1">
    <citation type="submission" date="2021-11" db="EMBL/GenBank/DDBJ databases">
        <authorList>
            <consortium name="Genoscope - CEA"/>
            <person name="William W."/>
        </authorList>
    </citation>
    <scope>NUCLEOTIDE SEQUENCE</scope>
</reference>
<dbReference type="InterPro" id="IPR002110">
    <property type="entry name" value="Ankyrin_rpt"/>
</dbReference>
<sequence>MAAYDASVNVWTAASDGDLDTVRRCIEGGAHQPHTPDEQGYTCLHAAASYGHHELLQYLIARPGVNLNCGDEDGDTPLHVVEDVESCRMLLAAGADASVRNGDGLSPAGNARGEGRDAIADLLTQAHPAAAAADDASVIAARREAAADGDEAMEKLELSLNQLSEAAGNVPAAEENSNKRARV</sequence>
<gene>
    <name evidence="4" type="ORF">PECAL_2P22170</name>
</gene>
<organism evidence="4 5">
    <name type="scientific">Pelagomonas calceolata</name>
    <dbReference type="NCBI Taxonomy" id="35677"/>
    <lineage>
        <taxon>Eukaryota</taxon>
        <taxon>Sar</taxon>
        <taxon>Stramenopiles</taxon>
        <taxon>Ochrophyta</taxon>
        <taxon>Pelagophyceae</taxon>
        <taxon>Pelagomonadales</taxon>
        <taxon>Pelagomonadaceae</taxon>
        <taxon>Pelagomonas</taxon>
    </lineage>
</organism>
<name>A0A8J2SM88_9STRA</name>
<evidence type="ECO:0000256" key="2">
    <source>
        <dbReference type="ARBA" id="ARBA00023043"/>
    </source>
</evidence>
<dbReference type="Gene3D" id="1.25.40.20">
    <property type="entry name" value="Ankyrin repeat-containing domain"/>
    <property type="match status" value="2"/>
</dbReference>
<keyword evidence="5" id="KW-1185">Reference proteome</keyword>
<evidence type="ECO:0000313" key="4">
    <source>
        <dbReference type="EMBL" id="CAH0369109.1"/>
    </source>
</evidence>
<keyword evidence="2 3" id="KW-0040">ANK repeat</keyword>
<dbReference type="PROSITE" id="PS50297">
    <property type="entry name" value="ANK_REP_REGION"/>
    <property type="match status" value="1"/>
</dbReference>
<dbReference type="PRINTS" id="PR01415">
    <property type="entry name" value="ANKYRIN"/>
</dbReference>
<evidence type="ECO:0000256" key="1">
    <source>
        <dbReference type="ARBA" id="ARBA00022737"/>
    </source>
</evidence>
<dbReference type="OrthoDB" id="47198at2759"/>
<evidence type="ECO:0008006" key="6">
    <source>
        <dbReference type="Google" id="ProtNLM"/>
    </source>
</evidence>
<accession>A0A8J2SM88</accession>
<evidence type="ECO:0000313" key="5">
    <source>
        <dbReference type="Proteomes" id="UP000789595"/>
    </source>
</evidence>
<proteinExistence type="predicted"/>
<protein>
    <recommendedName>
        <fullName evidence="6">Ankyrin repeat protein</fullName>
    </recommendedName>
</protein>
<evidence type="ECO:0000256" key="3">
    <source>
        <dbReference type="PROSITE-ProRule" id="PRU00023"/>
    </source>
</evidence>
<dbReference type="SMART" id="SM00248">
    <property type="entry name" value="ANK"/>
    <property type="match status" value="2"/>
</dbReference>
<dbReference type="InterPro" id="IPR036770">
    <property type="entry name" value="Ankyrin_rpt-contain_sf"/>
</dbReference>
<dbReference type="PROSITE" id="PS50088">
    <property type="entry name" value="ANK_REPEAT"/>
    <property type="match status" value="1"/>
</dbReference>
<dbReference type="Proteomes" id="UP000789595">
    <property type="component" value="Unassembled WGS sequence"/>
</dbReference>
<dbReference type="AlphaFoldDB" id="A0A8J2SM88"/>
<dbReference type="PANTHER" id="PTHR24201">
    <property type="entry name" value="ANK_REP_REGION DOMAIN-CONTAINING PROTEIN"/>
    <property type="match status" value="1"/>
</dbReference>
<dbReference type="InterPro" id="IPR050776">
    <property type="entry name" value="Ank_Repeat/CDKN_Inhibitor"/>
</dbReference>